<comment type="caution">
    <text evidence="3">The sequence shown here is derived from an EMBL/GenBank/DDBJ whole genome shotgun (WGS) entry which is preliminary data.</text>
</comment>
<dbReference type="InterPro" id="IPR057456">
    <property type="entry name" value="Znf_C17orf113"/>
</dbReference>
<evidence type="ECO:0000313" key="4">
    <source>
        <dbReference type="Proteomes" id="UP000596742"/>
    </source>
</evidence>
<dbReference type="PANTHER" id="PTHR46880">
    <property type="entry name" value="RAS-ASSOCIATING DOMAIN-CONTAINING PROTEIN"/>
    <property type="match status" value="1"/>
</dbReference>
<dbReference type="PANTHER" id="PTHR46880:SF9">
    <property type="entry name" value="ZINC FINGER PROTEIN 862"/>
    <property type="match status" value="1"/>
</dbReference>
<accession>A0A8B6CMD5</accession>
<protein>
    <recommendedName>
        <fullName evidence="2">C17orf113 probable zinc finger domain-containing protein</fullName>
    </recommendedName>
</protein>
<feature type="domain" description="C17orf113 probable zinc finger" evidence="2">
    <location>
        <begin position="67"/>
        <end position="113"/>
    </location>
</feature>
<dbReference type="Pfam" id="PF25431">
    <property type="entry name" value="zf-C17orf113"/>
    <property type="match status" value="1"/>
</dbReference>
<feature type="compositionally biased region" description="Acidic residues" evidence="1">
    <location>
        <begin position="778"/>
        <end position="801"/>
    </location>
</feature>
<feature type="region of interest" description="Disordered" evidence="1">
    <location>
        <begin position="703"/>
        <end position="739"/>
    </location>
</feature>
<sequence>MDAKHLKSSVEDGEKDSTEPPQIYTKVNTDILAQHGGDLLIHRQLYCSTLSSSTVYLYLPGMIVAGTEAENNMFCISCRTEKVDSAFANGTNNFKIEAVKQHETSKSHLHYLQKFNTTSQSQPKTSLASQCLLQLKSNEYDSLKMKFINAHAVAKHHKSFKDFELLCRLDRKKGIDTSMNYNNDKSCSMFIKSIANVEKEGIVQKLTSAKFLSVTMDGSTDFTGEDLESVYIRSCTSGRVEDIFLHIGEAESACSGDLFDFLMNVFSTMGLTEAVNSKLVGFTADGASNMQGNKTGLATRLREKWPHLVTKHCLAHRLELAFKDSLKSTFKALYEKLMTLLLGLYYLYRKSPKQKKALKRSFKILNINQILPSRVDGTRWLPHVARAINGFIKGYRAIRLQLESASHNNAKAEGLAKLARDGSIISYMLILKDVVAQLVKFSLFLQKNGLTLGAAYMRVTATKAMFSQLIQKETDDIVKDVQVVMDTELYQGEEVKFKGHKFNPDELRKKFLTCVLKEMDVRFPIENPNTSIIKASLITCFSHWPIRGSDNISDFGDEEMNTVKKQFGAVLQAENVDTAQLSEEWSLLKAMVYERFGSDMNNVDLLDVHTAFQNNDVDNVLCVFDLLRSLPPTSVKNETCFSSMKLTKNKRRGRLNNSTLDTLMSVQLQSPSIEEFNPDAAIKDWLITPSGRKRKVCYSSKTKVPVTEDQPGTSHTEQPVPQVLGPLEPDEVEPAEDQSEQVVAVKPNSENYVQAATTALKAVRTAKQALIESLLSGGDDDEDDDDDDNYTSDNDESESEIPENLVDNMIFSFSRD</sequence>
<gene>
    <name evidence="3" type="ORF">MGAL_10B005897</name>
</gene>
<organism evidence="3 4">
    <name type="scientific">Mytilus galloprovincialis</name>
    <name type="common">Mediterranean mussel</name>
    <dbReference type="NCBI Taxonomy" id="29158"/>
    <lineage>
        <taxon>Eukaryota</taxon>
        <taxon>Metazoa</taxon>
        <taxon>Spiralia</taxon>
        <taxon>Lophotrochozoa</taxon>
        <taxon>Mollusca</taxon>
        <taxon>Bivalvia</taxon>
        <taxon>Autobranchia</taxon>
        <taxon>Pteriomorphia</taxon>
        <taxon>Mytilida</taxon>
        <taxon>Mytiloidea</taxon>
        <taxon>Mytilidae</taxon>
        <taxon>Mytilinae</taxon>
        <taxon>Mytilus</taxon>
    </lineage>
</organism>
<feature type="compositionally biased region" description="Polar residues" evidence="1">
    <location>
        <begin position="710"/>
        <end position="719"/>
    </location>
</feature>
<keyword evidence="4" id="KW-1185">Reference proteome</keyword>
<reference evidence="3" key="1">
    <citation type="submission" date="2018-11" db="EMBL/GenBank/DDBJ databases">
        <authorList>
            <person name="Alioto T."/>
            <person name="Alioto T."/>
        </authorList>
    </citation>
    <scope>NUCLEOTIDE SEQUENCE</scope>
</reference>
<dbReference type="Proteomes" id="UP000596742">
    <property type="component" value="Unassembled WGS sequence"/>
</dbReference>
<proteinExistence type="predicted"/>
<evidence type="ECO:0000256" key="1">
    <source>
        <dbReference type="SAM" id="MobiDB-lite"/>
    </source>
</evidence>
<feature type="region of interest" description="Disordered" evidence="1">
    <location>
        <begin position="1"/>
        <end position="21"/>
    </location>
</feature>
<feature type="compositionally biased region" description="Acidic residues" evidence="1">
    <location>
        <begin position="728"/>
        <end position="739"/>
    </location>
</feature>
<name>A0A8B6CMD5_MYTGA</name>
<evidence type="ECO:0000259" key="2">
    <source>
        <dbReference type="Pfam" id="PF25431"/>
    </source>
</evidence>
<feature type="compositionally biased region" description="Basic and acidic residues" evidence="1">
    <location>
        <begin position="1"/>
        <end position="18"/>
    </location>
</feature>
<evidence type="ECO:0000313" key="3">
    <source>
        <dbReference type="EMBL" id="VDI06741.1"/>
    </source>
</evidence>
<dbReference type="EMBL" id="UYJE01001966">
    <property type="protein sequence ID" value="VDI06741.1"/>
    <property type="molecule type" value="Genomic_DNA"/>
</dbReference>
<dbReference type="InterPro" id="IPR012337">
    <property type="entry name" value="RNaseH-like_sf"/>
</dbReference>
<dbReference type="SUPFAM" id="SSF53098">
    <property type="entry name" value="Ribonuclease H-like"/>
    <property type="match status" value="1"/>
</dbReference>
<dbReference type="OrthoDB" id="10051404at2759"/>
<dbReference type="AlphaFoldDB" id="A0A8B6CMD5"/>
<feature type="region of interest" description="Disordered" evidence="1">
    <location>
        <begin position="773"/>
        <end position="816"/>
    </location>
</feature>